<dbReference type="AlphaFoldDB" id="A0A6V8KN77"/>
<evidence type="ECO:0000256" key="1">
    <source>
        <dbReference type="SAM" id="MobiDB-lite"/>
    </source>
</evidence>
<evidence type="ECO:0000313" key="2">
    <source>
        <dbReference type="EMBL" id="GFJ82135.1"/>
    </source>
</evidence>
<evidence type="ECO:0000313" key="3">
    <source>
        <dbReference type="Proteomes" id="UP000482800"/>
    </source>
</evidence>
<keyword evidence="3" id="KW-1185">Reference proteome</keyword>
<dbReference type="Proteomes" id="UP000482800">
    <property type="component" value="Unassembled WGS sequence"/>
</dbReference>
<gene>
    <name evidence="2" type="ORF">Phou_063150</name>
</gene>
<protein>
    <submittedName>
        <fullName evidence="2">Uncharacterized protein</fullName>
    </submittedName>
</protein>
<feature type="compositionally biased region" description="Basic and acidic residues" evidence="1">
    <location>
        <begin position="330"/>
        <end position="340"/>
    </location>
</feature>
<reference evidence="2 3" key="1">
    <citation type="submission" date="2020-03" db="EMBL/GenBank/DDBJ databases">
        <title>Whole genome shotgun sequence of Phytohabitans houttuyneae NBRC 108639.</title>
        <authorList>
            <person name="Komaki H."/>
            <person name="Tamura T."/>
        </authorList>
    </citation>
    <scope>NUCLEOTIDE SEQUENCE [LARGE SCALE GENOMIC DNA]</scope>
    <source>
        <strain evidence="2 3">NBRC 108639</strain>
    </source>
</reference>
<dbReference type="EMBL" id="BLPF01000002">
    <property type="protein sequence ID" value="GFJ82135.1"/>
    <property type="molecule type" value="Genomic_DNA"/>
</dbReference>
<organism evidence="2 3">
    <name type="scientific">Phytohabitans houttuyneae</name>
    <dbReference type="NCBI Taxonomy" id="1076126"/>
    <lineage>
        <taxon>Bacteria</taxon>
        <taxon>Bacillati</taxon>
        <taxon>Actinomycetota</taxon>
        <taxon>Actinomycetes</taxon>
        <taxon>Micromonosporales</taxon>
        <taxon>Micromonosporaceae</taxon>
    </lineage>
</organism>
<proteinExistence type="predicted"/>
<accession>A0A6V8KN77</accession>
<sequence length="367" mass="37994">MPNRGWPTSPLDAAERAFTLLIQPPAPIAFDGRGFDGLPDRILPLEQLRRLLLAPATSGGVRDAVWRQLVMRARRDGPAWVVCAVGMALPGLRAAAGQVTVGWRGDTADLDAELLVGFVSRLKTVDLDGPRVCGRLIGAGLRAARRARDAQADPALVRADVAEPMAPIQPWDHPELVLARAVAAGVIDADEANLIAATRLGETTLAQAAARLGAPPSTVGSRRARAERKLAAAITAGDLAFVPLRRPRPPNRAGVGRSGARVGVLAVDAGVGGTLEADGAAAVELLATNSAAVGPVLAAGPTAASLLAAQQRDLGARHRTDRRLVSAPRVRERGRPDGRVRTSTIVGGKEQCSAAPSSDPGGAPQPD</sequence>
<name>A0A6V8KN77_9ACTN</name>
<reference evidence="2 3" key="2">
    <citation type="submission" date="2020-03" db="EMBL/GenBank/DDBJ databases">
        <authorList>
            <person name="Ichikawa N."/>
            <person name="Kimura A."/>
            <person name="Kitahashi Y."/>
            <person name="Uohara A."/>
        </authorList>
    </citation>
    <scope>NUCLEOTIDE SEQUENCE [LARGE SCALE GENOMIC DNA]</scope>
    <source>
        <strain evidence="2 3">NBRC 108639</strain>
    </source>
</reference>
<feature type="region of interest" description="Disordered" evidence="1">
    <location>
        <begin position="330"/>
        <end position="367"/>
    </location>
</feature>
<comment type="caution">
    <text evidence="2">The sequence shown here is derived from an EMBL/GenBank/DDBJ whole genome shotgun (WGS) entry which is preliminary data.</text>
</comment>